<proteinExistence type="predicted"/>
<sequence length="90" mass="9753">MGAFLFGTMSEQLIHELGCKGPRATQELLDIATCFSSNEECVGAVLNHTLDGKGKGKREEGAGEGTSDRPKKTKNKMRPGRERTMVAADR</sequence>
<feature type="compositionally biased region" description="Basic and acidic residues" evidence="1">
    <location>
        <begin position="50"/>
        <end position="70"/>
    </location>
</feature>
<evidence type="ECO:0000313" key="2">
    <source>
        <dbReference type="EMBL" id="GJM84681.1"/>
    </source>
</evidence>
<accession>A0AAV5BED1</accession>
<protein>
    <submittedName>
        <fullName evidence="2">Uncharacterized protein</fullName>
    </submittedName>
</protein>
<organism evidence="2 3">
    <name type="scientific">Eleusine coracana subsp. coracana</name>
    <dbReference type="NCBI Taxonomy" id="191504"/>
    <lineage>
        <taxon>Eukaryota</taxon>
        <taxon>Viridiplantae</taxon>
        <taxon>Streptophyta</taxon>
        <taxon>Embryophyta</taxon>
        <taxon>Tracheophyta</taxon>
        <taxon>Spermatophyta</taxon>
        <taxon>Magnoliopsida</taxon>
        <taxon>Liliopsida</taxon>
        <taxon>Poales</taxon>
        <taxon>Poaceae</taxon>
        <taxon>PACMAD clade</taxon>
        <taxon>Chloridoideae</taxon>
        <taxon>Cynodonteae</taxon>
        <taxon>Eleusininae</taxon>
        <taxon>Eleusine</taxon>
    </lineage>
</organism>
<reference evidence="2" key="2">
    <citation type="submission" date="2021-12" db="EMBL/GenBank/DDBJ databases">
        <title>Resequencing data analysis of finger millet.</title>
        <authorList>
            <person name="Hatakeyama M."/>
            <person name="Aluri S."/>
            <person name="Balachadran M.T."/>
            <person name="Sivarajan S.R."/>
            <person name="Poveda L."/>
            <person name="Shimizu-Inatsugi R."/>
            <person name="Schlapbach R."/>
            <person name="Sreeman S.M."/>
            <person name="Shimizu K.K."/>
        </authorList>
    </citation>
    <scope>NUCLEOTIDE SEQUENCE</scope>
</reference>
<dbReference type="Proteomes" id="UP001054889">
    <property type="component" value="Unassembled WGS sequence"/>
</dbReference>
<comment type="caution">
    <text evidence="2">The sequence shown here is derived from an EMBL/GenBank/DDBJ whole genome shotgun (WGS) entry which is preliminary data.</text>
</comment>
<evidence type="ECO:0000256" key="1">
    <source>
        <dbReference type="SAM" id="MobiDB-lite"/>
    </source>
</evidence>
<dbReference type="AlphaFoldDB" id="A0AAV5BED1"/>
<dbReference type="EMBL" id="BQKI01000001">
    <property type="protein sequence ID" value="GJM84681.1"/>
    <property type="molecule type" value="Genomic_DNA"/>
</dbReference>
<name>A0AAV5BED1_ELECO</name>
<feature type="compositionally biased region" description="Basic and acidic residues" evidence="1">
    <location>
        <begin position="79"/>
        <end position="90"/>
    </location>
</feature>
<reference evidence="2" key="1">
    <citation type="journal article" date="2018" name="DNA Res.">
        <title>Multiple hybrid de novo genome assembly of finger millet, an orphan allotetraploid crop.</title>
        <authorList>
            <person name="Hatakeyama M."/>
            <person name="Aluri S."/>
            <person name="Balachadran M.T."/>
            <person name="Sivarajan S.R."/>
            <person name="Patrignani A."/>
            <person name="Gruter S."/>
            <person name="Poveda L."/>
            <person name="Shimizu-Inatsugi R."/>
            <person name="Baeten J."/>
            <person name="Francoijs K.J."/>
            <person name="Nataraja K.N."/>
            <person name="Reddy Y.A.N."/>
            <person name="Phadnis S."/>
            <person name="Ravikumar R.L."/>
            <person name="Schlapbach R."/>
            <person name="Sreeman S.M."/>
            <person name="Shimizu K.K."/>
        </authorList>
    </citation>
    <scope>NUCLEOTIDE SEQUENCE</scope>
</reference>
<evidence type="ECO:0000313" key="3">
    <source>
        <dbReference type="Proteomes" id="UP001054889"/>
    </source>
</evidence>
<keyword evidence="3" id="KW-1185">Reference proteome</keyword>
<feature type="region of interest" description="Disordered" evidence="1">
    <location>
        <begin position="49"/>
        <end position="90"/>
    </location>
</feature>
<gene>
    <name evidence="2" type="primary">ga00374</name>
    <name evidence="2" type="ORF">PR202_ga00374</name>
</gene>